<gene>
    <name evidence="1" type="ORF">PCOR1329_LOCUS53882</name>
</gene>
<organism evidence="1 2">
    <name type="scientific">Prorocentrum cordatum</name>
    <dbReference type="NCBI Taxonomy" id="2364126"/>
    <lineage>
        <taxon>Eukaryota</taxon>
        <taxon>Sar</taxon>
        <taxon>Alveolata</taxon>
        <taxon>Dinophyceae</taxon>
        <taxon>Prorocentrales</taxon>
        <taxon>Prorocentraceae</taxon>
        <taxon>Prorocentrum</taxon>
    </lineage>
</organism>
<dbReference type="EMBL" id="CAUYUJ010016573">
    <property type="protein sequence ID" value="CAK0866778.1"/>
    <property type="molecule type" value="Genomic_DNA"/>
</dbReference>
<reference evidence="1" key="1">
    <citation type="submission" date="2023-10" db="EMBL/GenBank/DDBJ databases">
        <authorList>
            <person name="Chen Y."/>
            <person name="Shah S."/>
            <person name="Dougan E. K."/>
            <person name="Thang M."/>
            <person name="Chan C."/>
        </authorList>
    </citation>
    <scope>NUCLEOTIDE SEQUENCE [LARGE SCALE GENOMIC DNA]</scope>
</reference>
<comment type="caution">
    <text evidence="1">The sequence shown here is derived from an EMBL/GenBank/DDBJ whole genome shotgun (WGS) entry which is preliminary data.</text>
</comment>
<sequence length="129" mass="13807">MHACVCIYAHTFGGGVPRLCVSSQPSPYTQRASNFGAPGRCRGLSRVCRGAAASRASGTAAECLSMSPGAWARRRQLKWGSGAAHLLHKHVADSQHDACPRGPPRGPREANICSLVQAIFFCWPDSFLK</sequence>
<evidence type="ECO:0000313" key="2">
    <source>
        <dbReference type="Proteomes" id="UP001189429"/>
    </source>
</evidence>
<accession>A0ABN9V1Z0</accession>
<dbReference type="Proteomes" id="UP001189429">
    <property type="component" value="Unassembled WGS sequence"/>
</dbReference>
<keyword evidence="2" id="KW-1185">Reference proteome</keyword>
<evidence type="ECO:0000313" key="1">
    <source>
        <dbReference type="EMBL" id="CAK0866778.1"/>
    </source>
</evidence>
<name>A0ABN9V1Z0_9DINO</name>
<proteinExistence type="predicted"/>
<protein>
    <submittedName>
        <fullName evidence="1">Uncharacterized protein</fullName>
    </submittedName>
</protein>